<dbReference type="Proteomes" id="UP001371456">
    <property type="component" value="Unassembled WGS sequence"/>
</dbReference>
<keyword evidence="1" id="KW-0802">TPR repeat</keyword>
<dbReference type="EMBL" id="JBANQN010000002">
    <property type="protein sequence ID" value="KAK6798758.1"/>
    <property type="molecule type" value="Genomic_DNA"/>
</dbReference>
<name>A0AAN8UAY8_SOLBU</name>
<evidence type="ECO:0000256" key="1">
    <source>
        <dbReference type="PROSITE-ProRule" id="PRU00339"/>
    </source>
</evidence>
<evidence type="ECO:0000313" key="3">
    <source>
        <dbReference type="EMBL" id="KAK6798758.1"/>
    </source>
</evidence>
<dbReference type="PANTHER" id="PTHR46284">
    <property type="entry name" value="PROTEIN KINESIN LIGHT CHAIN-RELATED 3"/>
    <property type="match status" value="1"/>
</dbReference>
<proteinExistence type="predicted"/>
<evidence type="ECO:0000256" key="2">
    <source>
        <dbReference type="SAM" id="MobiDB-lite"/>
    </source>
</evidence>
<organism evidence="3 4">
    <name type="scientific">Solanum bulbocastanum</name>
    <name type="common">Wild potato</name>
    <dbReference type="NCBI Taxonomy" id="147425"/>
    <lineage>
        <taxon>Eukaryota</taxon>
        <taxon>Viridiplantae</taxon>
        <taxon>Streptophyta</taxon>
        <taxon>Embryophyta</taxon>
        <taxon>Tracheophyta</taxon>
        <taxon>Spermatophyta</taxon>
        <taxon>Magnoliopsida</taxon>
        <taxon>eudicotyledons</taxon>
        <taxon>Gunneridae</taxon>
        <taxon>Pentapetalae</taxon>
        <taxon>asterids</taxon>
        <taxon>lamiids</taxon>
        <taxon>Solanales</taxon>
        <taxon>Solanaceae</taxon>
        <taxon>Solanoideae</taxon>
        <taxon>Solaneae</taxon>
        <taxon>Solanum</taxon>
    </lineage>
</organism>
<dbReference type="InterPro" id="IPR011990">
    <property type="entry name" value="TPR-like_helical_dom_sf"/>
</dbReference>
<evidence type="ECO:0000313" key="4">
    <source>
        <dbReference type="Proteomes" id="UP001371456"/>
    </source>
</evidence>
<evidence type="ECO:0008006" key="5">
    <source>
        <dbReference type="Google" id="ProtNLM"/>
    </source>
</evidence>
<dbReference type="PANTHER" id="PTHR46284:SF1">
    <property type="entry name" value="PROTEIN KINESIN LIGHT CHAIN-RELATED 2"/>
    <property type="match status" value="1"/>
</dbReference>
<feature type="compositionally biased region" description="Basic and acidic residues" evidence="2">
    <location>
        <begin position="25"/>
        <end position="41"/>
    </location>
</feature>
<comment type="caution">
    <text evidence="3">The sequence shown here is derived from an EMBL/GenBank/DDBJ whole genome shotgun (WGS) entry which is preliminary data.</text>
</comment>
<dbReference type="SMART" id="SM00028">
    <property type="entry name" value="TPR"/>
    <property type="match status" value="9"/>
</dbReference>
<dbReference type="AlphaFoldDB" id="A0AAN8UAY8"/>
<dbReference type="Pfam" id="PF13181">
    <property type="entry name" value="TPR_8"/>
    <property type="match status" value="1"/>
</dbReference>
<sequence>MAPWNLRRNRDSMPEFAMDGSIVDGNHKEPNGHFLPHREIFDQGSPRSPLSTHSRETESMDLDINGGADTSIEQLYNNVYEMQSSDYSPSRRSFLSYGEESRIDSELRYLAGVDFGELDSKKGLSEHDKVHNDEKLGKIKTYPASPNSVWSAKGKKFSPLQTDSPISSKPPRSRSKSFNEKPSPKRFGNLKKLNATMSMKSKKNSPLQNANEDSSKAGYLGPYLLKQARDMISTAGENVQKALELALRAMKSFESSAKGRSSLEFVMCLHVVAALNCRLGKYNEAIPLLERSIEIPDLDVGQNHALAKFAGCMQLGDTYAMLGQLENSILCYTAGLEIQRQVLGEKDTRFGETCRYVAEAHVQAMQFDEAEKLCQMALDIHRENNSSASPEEAADRRLLGLICDSKGDYEAALEHYVLAGMAMAASGQEAEVASIDCNIGDAYLSMARYDEAICAYQKALTMFKSTKGENHPSVASVYVRLADLYNKIGKFRESKSYCENALRIYTKAVPGSHPEEIASGLVDVSVIYESMNEPDQALKLLQKAIKVYGNAPGQQSTIAGIEAQIGVLYYILGEYMDSYDSLKTAVSKFREIGEKKSAIFGITLNQMGLACVQLYAINEAADLFEEARIILETECGPYHADTLGIYSNLAGTYDAMGRTDDAIEILEFVVGMREEKLGTANPDVDDEKRRLTELLRESGRVGSRKSRSLETLLGNMSHIFLKDQEIDILEK</sequence>
<keyword evidence="4" id="KW-1185">Reference proteome</keyword>
<dbReference type="Pfam" id="PF13424">
    <property type="entry name" value="TPR_12"/>
    <property type="match status" value="3"/>
</dbReference>
<protein>
    <recommendedName>
        <fullName evidence="5">Kinesin light chain</fullName>
    </recommendedName>
</protein>
<feature type="repeat" description="TPR" evidence="1">
    <location>
        <begin position="433"/>
        <end position="466"/>
    </location>
</feature>
<reference evidence="3 4" key="1">
    <citation type="submission" date="2024-02" db="EMBL/GenBank/DDBJ databases">
        <title>de novo genome assembly of Solanum bulbocastanum strain 11H21.</title>
        <authorList>
            <person name="Hosaka A.J."/>
        </authorList>
    </citation>
    <scope>NUCLEOTIDE SEQUENCE [LARGE SCALE GENOMIC DNA]</scope>
    <source>
        <tissue evidence="3">Young leaves</tissue>
    </source>
</reference>
<feature type="region of interest" description="Disordered" evidence="2">
    <location>
        <begin position="15"/>
        <end position="66"/>
    </location>
</feature>
<gene>
    <name evidence="3" type="ORF">RDI58_006461</name>
</gene>
<dbReference type="Gene3D" id="1.25.40.10">
    <property type="entry name" value="Tetratricopeptide repeat domain"/>
    <property type="match status" value="3"/>
</dbReference>
<accession>A0AAN8UAY8</accession>
<dbReference type="SUPFAM" id="SSF48452">
    <property type="entry name" value="TPR-like"/>
    <property type="match status" value="3"/>
</dbReference>
<feature type="region of interest" description="Disordered" evidence="2">
    <location>
        <begin position="135"/>
        <end position="190"/>
    </location>
</feature>
<dbReference type="InterPro" id="IPR019734">
    <property type="entry name" value="TPR_rpt"/>
</dbReference>
<dbReference type="PROSITE" id="PS50005">
    <property type="entry name" value="TPR"/>
    <property type="match status" value="1"/>
</dbReference>